<keyword evidence="8" id="KW-0547">Nucleotide-binding</keyword>
<evidence type="ECO:0000256" key="13">
    <source>
        <dbReference type="ARBA" id="ARBA00023136"/>
    </source>
</evidence>
<keyword evidence="10" id="KW-0067">ATP-binding</keyword>
<keyword evidence="7 14" id="KW-0812">Transmembrane</keyword>
<dbReference type="InterPro" id="IPR004358">
    <property type="entry name" value="Sig_transdc_His_kin-like_C"/>
</dbReference>
<evidence type="ECO:0000256" key="9">
    <source>
        <dbReference type="ARBA" id="ARBA00022777"/>
    </source>
</evidence>
<dbReference type="GO" id="GO:0005524">
    <property type="term" value="F:ATP binding"/>
    <property type="evidence" value="ECO:0007669"/>
    <property type="project" value="UniProtKB-KW"/>
</dbReference>
<keyword evidence="12" id="KW-0902">Two-component regulatory system</keyword>
<protein>
    <recommendedName>
        <fullName evidence="3">histidine kinase</fullName>
        <ecNumber evidence="3">2.7.13.3</ecNumber>
    </recommendedName>
</protein>
<dbReference type="InterPro" id="IPR016120">
    <property type="entry name" value="Sig_transdc_His_kin_SpoOB"/>
</dbReference>
<evidence type="ECO:0000256" key="7">
    <source>
        <dbReference type="ARBA" id="ARBA00022692"/>
    </source>
</evidence>
<comment type="subcellular location">
    <subcellularLocation>
        <location evidence="2">Cell membrane</location>
        <topology evidence="2">Multi-pass membrane protein</topology>
    </subcellularLocation>
</comment>
<proteinExistence type="predicted"/>
<evidence type="ECO:0000259" key="15">
    <source>
        <dbReference type="PROSITE" id="PS50109"/>
    </source>
</evidence>
<evidence type="ECO:0000256" key="11">
    <source>
        <dbReference type="ARBA" id="ARBA00022989"/>
    </source>
</evidence>
<dbReference type="InterPro" id="IPR005467">
    <property type="entry name" value="His_kinase_dom"/>
</dbReference>
<dbReference type="EC" id="2.7.13.3" evidence="3"/>
<dbReference type="InterPro" id="IPR035965">
    <property type="entry name" value="PAS-like_dom_sf"/>
</dbReference>
<evidence type="ECO:0000256" key="12">
    <source>
        <dbReference type="ARBA" id="ARBA00023012"/>
    </source>
</evidence>
<dbReference type="PROSITE" id="PS50109">
    <property type="entry name" value="HIS_KIN"/>
    <property type="match status" value="1"/>
</dbReference>
<dbReference type="GO" id="GO:0000155">
    <property type="term" value="F:phosphorelay sensor kinase activity"/>
    <property type="evidence" value="ECO:0007669"/>
    <property type="project" value="InterPro"/>
</dbReference>
<dbReference type="PRINTS" id="PR00344">
    <property type="entry name" value="BCTRLSENSOR"/>
</dbReference>
<dbReference type="SUPFAM" id="SSF55890">
    <property type="entry name" value="Sporulation response regulatory protein Spo0B"/>
    <property type="match status" value="1"/>
</dbReference>
<dbReference type="SUPFAM" id="SSF103190">
    <property type="entry name" value="Sensory domain-like"/>
    <property type="match status" value="1"/>
</dbReference>
<keyword evidence="5" id="KW-0597">Phosphoprotein</keyword>
<evidence type="ECO:0000256" key="1">
    <source>
        <dbReference type="ARBA" id="ARBA00000085"/>
    </source>
</evidence>
<dbReference type="FunFam" id="3.30.450.20:FF:000018">
    <property type="entry name" value="Sensor histidine kinase DcuS"/>
    <property type="match status" value="1"/>
</dbReference>
<sequence>MYTRKITDWFARRSFQNRIFLLILFTSTIAMSAISWYLTDIIEERLHYQVGQRALIQAMQISAMPELVEAVQKRDLARIKALIDLMRSFSDATYITVGDATGLRLYHINPDEIGKSMEGGDSNEALYNAKSYVSVRKGSLGASLRGKSPIKDSTEKVIGIVSVGYTIEQLENWLNLQISSLLIPMAIMLLLLLYCARHFSLHIKKQMLNMEPQQLSQLLIQQSVLFESVFEGLIAIDSDYKITAINQTARRLLNLSQPEPTIIGKGISSVISQEAFFYDAPQENKKDTIVTFNQTKVIASRMAVIINNVPQGWVISFRSKDDINTLSLQLSQVQQYTDNLRAVQHEHRNLISTIAGLLFLKRYDHALDLIQQQSEIHQKVLDFIARNFQDNHLAGLLIGKYYRAKELGLELLFDPSCFVDKRPCALSHNELISIVGNLLDNAYNATLHQTLGAKQIECLINSSGNEMIIEIADQGVGIDESLRDRIFERGVTSNPSGDHGIGLWLVRSYVEQAGGSILVENNIPFGTIFTLYIPLARDEHHGHG</sequence>
<keyword evidence="11 14" id="KW-1133">Transmembrane helix</keyword>
<evidence type="ECO:0000256" key="3">
    <source>
        <dbReference type="ARBA" id="ARBA00012438"/>
    </source>
</evidence>
<evidence type="ECO:0000256" key="6">
    <source>
        <dbReference type="ARBA" id="ARBA00022679"/>
    </source>
</evidence>
<dbReference type="Proteomes" id="UP000650477">
    <property type="component" value="Unassembled WGS sequence"/>
</dbReference>
<organism evidence="16 17">
    <name type="scientific">Morganella morganii</name>
    <name type="common">Proteus morganii</name>
    <dbReference type="NCBI Taxonomy" id="582"/>
    <lineage>
        <taxon>Bacteria</taxon>
        <taxon>Pseudomonadati</taxon>
        <taxon>Pseudomonadota</taxon>
        <taxon>Gammaproteobacteria</taxon>
        <taxon>Enterobacterales</taxon>
        <taxon>Morganellaceae</taxon>
        <taxon>Morganella</taxon>
    </lineage>
</organism>
<dbReference type="RefSeq" id="WP_193830355.1">
    <property type="nucleotide sequence ID" value="NZ_PKLF01000028.1"/>
</dbReference>
<dbReference type="Gene3D" id="3.30.565.10">
    <property type="entry name" value="Histidine kinase-like ATPase, C-terminal domain"/>
    <property type="match status" value="1"/>
</dbReference>
<name>A0A8I0U8M7_MORMO</name>
<dbReference type="GO" id="GO:0005886">
    <property type="term" value="C:plasma membrane"/>
    <property type="evidence" value="ECO:0007669"/>
    <property type="project" value="UniProtKB-SubCell"/>
</dbReference>
<accession>A0A8I0U8M7</accession>
<dbReference type="InterPro" id="IPR050428">
    <property type="entry name" value="TCS_sensor_his_kinase"/>
</dbReference>
<dbReference type="InterPro" id="IPR003594">
    <property type="entry name" value="HATPase_dom"/>
</dbReference>
<evidence type="ECO:0000313" key="16">
    <source>
        <dbReference type="EMBL" id="MBE8614516.1"/>
    </source>
</evidence>
<evidence type="ECO:0000256" key="2">
    <source>
        <dbReference type="ARBA" id="ARBA00004651"/>
    </source>
</evidence>
<dbReference type="SUPFAM" id="SSF55785">
    <property type="entry name" value="PYP-like sensor domain (PAS domain)"/>
    <property type="match status" value="1"/>
</dbReference>
<keyword evidence="6" id="KW-0808">Transferase</keyword>
<comment type="caution">
    <text evidence="16">The sequence shown here is derived from an EMBL/GenBank/DDBJ whole genome shotgun (WGS) entry which is preliminary data.</text>
</comment>
<reference evidence="16" key="1">
    <citation type="submission" date="2017-12" db="EMBL/GenBank/DDBJ databases">
        <title>Genome sequencing and analysis.</title>
        <authorList>
            <person name="Huang Y.-T."/>
        </authorList>
    </citation>
    <scope>NUCLEOTIDE SEQUENCE</scope>
    <source>
        <strain evidence="16">VGH116</strain>
    </source>
</reference>
<dbReference type="SMART" id="SM00387">
    <property type="entry name" value="HATPase_c"/>
    <property type="match status" value="1"/>
</dbReference>
<dbReference type="PANTHER" id="PTHR45436:SF5">
    <property type="entry name" value="SENSOR HISTIDINE KINASE TRCS"/>
    <property type="match status" value="1"/>
</dbReference>
<feature type="domain" description="Histidine kinase" evidence="15">
    <location>
        <begin position="342"/>
        <end position="537"/>
    </location>
</feature>
<keyword evidence="9 16" id="KW-0418">Kinase</keyword>
<dbReference type="SUPFAM" id="SSF55874">
    <property type="entry name" value="ATPase domain of HSP90 chaperone/DNA topoisomerase II/histidine kinase"/>
    <property type="match status" value="1"/>
</dbReference>
<dbReference type="Gene3D" id="3.30.450.20">
    <property type="entry name" value="PAS domain"/>
    <property type="match status" value="2"/>
</dbReference>
<comment type="catalytic activity">
    <reaction evidence="1">
        <text>ATP + protein L-histidine = ADP + protein N-phospho-L-histidine.</text>
        <dbReference type="EC" id="2.7.13.3"/>
    </reaction>
</comment>
<dbReference type="AlphaFoldDB" id="A0A8I0U8M7"/>
<keyword evidence="13 14" id="KW-0472">Membrane</keyword>
<evidence type="ECO:0000256" key="5">
    <source>
        <dbReference type="ARBA" id="ARBA00022553"/>
    </source>
</evidence>
<dbReference type="EMBL" id="PKLF01000028">
    <property type="protein sequence ID" value="MBE8614516.1"/>
    <property type="molecule type" value="Genomic_DNA"/>
</dbReference>
<dbReference type="InterPro" id="IPR036890">
    <property type="entry name" value="HATPase_C_sf"/>
</dbReference>
<dbReference type="CDD" id="cd00130">
    <property type="entry name" value="PAS"/>
    <property type="match status" value="1"/>
</dbReference>
<evidence type="ECO:0000313" key="17">
    <source>
        <dbReference type="Proteomes" id="UP000650477"/>
    </source>
</evidence>
<dbReference type="Pfam" id="PF17203">
    <property type="entry name" value="sCache_3_2"/>
    <property type="match status" value="1"/>
</dbReference>
<evidence type="ECO:0000256" key="4">
    <source>
        <dbReference type="ARBA" id="ARBA00022475"/>
    </source>
</evidence>
<dbReference type="CDD" id="cd16915">
    <property type="entry name" value="HATPase_DpiB-CitA-like"/>
    <property type="match status" value="1"/>
</dbReference>
<feature type="transmembrane region" description="Helical" evidence="14">
    <location>
        <begin position="20"/>
        <end position="38"/>
    </location>
</feature>
<dbReference type="InterPro" id="IPR000014">
    <property type="entry name" value="PAS"/>
</dbReference>
<evidence type="ECO:0000256" key="8">
    <source>
        <dbReference type="ARBA" id="ARBA00022741"/>
    </source>
</evidence>
<dbReference type="SMART" id="SM00091">
    <property type="entry name" value="PAS"/>
    <property type="match status" value="1"/>
</dbReference>
<gene>
    <name evidence="16" type="ORF">CYG68_19325</name>
</gene>
<dbReference type="InterPro" id="IPR033463">
    <property type="entry name" value="sCache_3"/>
</dbReference>
<evidence type="ECO:0000256" key="10">
    <source>
        <dbReference type="ARBA" id="ARBA00022840"/>
    </source>
</evidence>
<dbReference type="Pfam" id="PF02518">
    <property type="entry name" value="HATPase_c"/>
    <property type="match status" value="1"/>
</dbReference>
<dbReference type="InterPro" id="IPR029151">
    <property type="entry name" value="Sensor-like_sf"/>
</dbReference>
<keyword evidence="4" id="KW-1003">Cell membrane</keyword>
<evidence type="ECO:0000256" key="14">
    <source>
        <dbReference type="SAM" id="Phobius"/>
    </source>
</evidence>
<dbReference type="PANTHER" id="PTHR45436">
    <property type="entry name" value="SENSOR HISTIDINE KINASE YKOH"/>
    <property type="match status" value="1"/>
</dbReference>